<accession>A0A9J5WVH9</accession>
<dbReference type="Proteomes" id="UP000824120">
    <property type="component" value="Chromosome 10"/>
</dbReference>
<dbReference type="EMBL" id="JACXVP010000010">
    <property type="protein sequence ID" value="KAG5578984.1"/>
    <property type="molecule type" value="Genomic_DNA"/>
</dbReference>
<protein>
    <submittedName>
        <fullName evidence="1">Uncharacterized protein</fullName>
    </submittedName>
</protein>
<organism evidence="1 2">
    <name type="scientific">Solanum commersonii</name>
    <name type="common">Commerson's wild potato</name>
    <name type="synonym">Commerson's nightshade</name>
    <dbReference type="NCBI Taxonomy" id="4109"/>
    <lineage>
        <taxon>Eukaryota</taxon>
        <taxon>Viridiplantae</taxon>
        <taxon>Streptophyta</taxon>
        <taxon>Embryophyta</taxon>
        <taxon>Tracheophyta</taxon>
        <taxon>Spermatophyta</taxon>
        <taxon>Magnoliopsida</taxon>
        <taxon>eudicotyledons</taxon>
        <taxon>Gunneridae</taxon>
        <taxon>Pentapetalae</taxon>
        <taxon>asterids</taxon>
        <taxon>lamiids</taxon>
        <taxon>Solanales</taxon>
        <taxon>Solanaceae</taxon>
        <taxon>Solanoideae</taxon>
        <taxon>Solaneae</taxon>
        <taxon>Solanum</taxon>
    </lineage>
</organism>
<proteinExistence type="predicted"/>
<name>A0A9J5WVH9_SOLCO</name>
<evidence type="ECO:0000313" key="1">
    <source>
        <dbReference type="EMBL" id="KAG5578984.1"/>
    </source>
</evidence>
<keyword evidence="2" id="KW-1185">Reference proteome</keyword>
<sequence length="145" mass="16811">MLLVHGFLVIQDSVFFLSKFFMNVNYDLINGVSWSLGATECIFKFKRAPEREKPNFTFFDPDLFLAEFFTDVRYDFINGVIHGFLVIQDSCLFLPKIFMDVHYDLINGVSWSRGAKYAHFQVQTIPKAGKSNFIIFSCAIVHKFL</sequence>
<gene>
    <name evidence="1" type="ORF">H5410_049611</name>
</gene>
<reference evidence="1 2" key="1">
    <citation type="submission" date="2020-09" db="EMBL/GenBank/DDBJ databases">
        <title>De no assembly of potato wild relative species, Solanum commersonii.</title>
        <authorList>
            <person name="Cho K."/>
        </authorList>
    </citation>
    <scope>NUCLEOTIDE SEQUENCE [LARGE SCALE GENOMIC DNA]</scope>
    <source>
        <strain evidence="1">LZ3.2</strain>
        <tissue evidence="1">Leaf</tissue>
    </source>
</reference>
<comment type="caution">
    <text evidence="1">The sequence shown here is derived from an EMBL/GenBank/DDBJ whole genome shotgun (WGS) entry which is preliminary data.</text>
</comment>
<evidence type="ECO:0000313" key="2">
    <source>
        <dbReference type="Proteomes" id="UP000824120"/>
    </source>
</evidence>
<dbReference type="AlphaFoldDB" id="A0A9J5WVH9"/>